<name>L7FLM8_ENTIV</name>
<dbReference type="GeneID" id="14887692"/>
<dbReference type="RefSeq" id="XP_004255494.1">
    <property type="nucleotide sequence ID" value="XM_004255446.1"/>
</dbReference>
<reference evidence="1 2" key="1">
    <citation type="submission" date="2012-10" db="EMBL/GenBank/DDBJ databases">
        <authorList>
            <person name="Zafar N."/>
            <person name="Inman J."/>
            <person name="Hall N."/>
            <person name="Lorenzi H."/>
            <person name="Caler E."/>
        </authorList>
    </citation>
    <scope>NUCLEOTIDE SEQUENCE [LARGE SCALE GENOMIC DNA]</scope>
    <source>
        <strain evidence="1 2">IP1</strain>
    </source>
</reference>
<organism evidence="1 2">
    <name type="scientific">Entamoeba invadens IP1</name>
    <dbReference type="NCBI Taxonomy" id="370355"/>
    <lineage>
        <taxon>Eukaryota</taxon>
        <taxon>Amoebozoa</taxon>
        <taxon>Evosea</taxon>
        <taxon>Archamoebae</taxon>
        <taxon>Mastigamoebida</taxon>
        <taxon>Entamoebidae</taxon>
        <taxon>Entamoeba</taxon>
    </lineage>
</organism>
<dbReference type="VEuPathDB" id="AmoebaDB:EIN_532030"/>
<evidence type="ECO:0000313" key="2">
    <source>
        <dbReference type="Proteomes" id="UP000014680"/>
    </source>
</evidence>
<sequence>MLNGNFAMQTTLFNYPDCIYNSSDLDLYTTNTDTTTTIGDLNVWNTIIFMKSYQLLIIGTDIILNLNTLFIIQGGCYFYGSVSIKHSIIYYKTIFIYFDTTPSFGHTTGYLKNDVIFYFKTKSSSFNLITDVTKCEHAVMHSDSDCSTSQKCYLNGSSIVTTANTYNGKTNLFCGLNTLPFLFDLVFCSTFGGSYKISGESYWNQLYCLATYCNLSSTNVINIKRMVVDNTFGDLILNTDIDIDCFEFAAIKTYYLTRNINIATLKINIQNNMNTNILFVINNGTLTIQNIEIGSSMSSCFDVVSSKNSITEYSSIKITNSNYKIMTDLLSQKLLRICPINKVKSATICIEKTTATSITSEYKYPHCPCTQSNCVVQFSGDVFNLQNVELQGTLLVKYHSSTMELIIKNINFINLLKTEYGMNNAIHLYKSENVKFGKLTHYDSTQVLKFDSPFVVDGTNILKCALFAEGHFTINNLH</sequence>
<dbReference type="EMBL" id="KB206706">
    <property type="protein sequence ID" value="ELP88723.1"/>
    <property type="molecule type" value="Genomic_DNA"/>
</dbReference>
<protein>
    <submittedName>
        <fullName evidence="1">Uncharacterized protein</fullName>
    </submittedName>
</protein>
<keyword evidence="2" id="KW-1185">Reference proteome</keyword>
<accession>L7FLM8</accession>
<gene>
    <name evidence="1" type="ORF">EIN_532030</name>
</gene>
<proteinExistence type="predicted"/>
<evidence type="ECO:0000313" key="1">
    <source>
        <dbReference type="EMBL" id="ELP88723.1"/>
    </source>
</evidence>
<dbReference type="Proteomes" id="UP000014680">
    <property type="component" value="Unassembled WGS sequence"/>
</dbReference>
<dbReference type="AlphaFoldDB" id="L7FLM8"/>
<dbReference type="KEGG" id="eiv:EIN_532030"/>